<name>A0ABT8WPW4_9FLAO</name>
<dbReference type="Proteomes" id="UP001176806">
    <property type="component" value="Unassembled WGS sequence"/>
</dbReference>
<gene>
    <name evidence="1" type="ORF">Q4Q40_13440</name>
</gene>
<protein>
    <submittedName>
        <fullName evidence="1">Uncharacterized protein</fullName>
    </submittedName>
</protein>
<accession>A0ABT8WPW4</accession>
<evidence type="ECO:0000313" key="2">
    <source>
        <dbReference type="Proteomes" id="UP001176806"/>
    </source>
</evidence>
<evidence type="ECO:0000313" key="1">
    <source>
        <dbReference type="EMBL" id="MDO5975196.1"/>
    </source>
</evidence>
<reference evidence="1" key="1">
    <citation type="submission" date="2023-07" db="EMBL/GenBank/DDBJ databases">
        <title>Two novel species in the genus Flavivirga.</title>
        <authorList>
            <person name="Kwon K."/>
        </authorList>
    </citation>
    <scope>NUCLEOTIDE SEQUENCE</scope>
    <source>
        <strain evidence="1">KACC 14158</strain>
    </source>
</reference>
<dbReference type="PROSITE" id="PS51257">
    <property type="entry name" value="PROKAR_LIPOPROTEIN"/>
    <property type="match status" value="1"/>
</dbReference>
<sequence length="164" mass="18897">METKSNQKLAVFLIIMTLIFQSCKEKPKKIDRPEKSIDYKHAILLEAEFIRTREKIINEYLNIEDTREYWFELEKLKEYIAYVEQEAKTLGYQNLGIRIYKGAYPNDPKYPDPGLSTVFLVPTGNKTTSKASFSPISTTLVINDNIAEIPAYNYGHAGKPPKEL</sequence>
<proteinExistence type="predicted"/>
<organism evidence="1 2">
    <name type="scientific">Flavivirga jejuensis</name>
    <dbReference type="NCBI Taxonomy" id="870487"/>
    <lineage>
        <taxon>Bacteria</taxon>
        <taxon>Pseudomonadati</taxon>
        <taxon>Bacteroidota</taxon>
        <taxon>Flavobacteriia</taxon>
        <taxon>Flavobacteriales</taxon>
        <taxon>Flavobacteriaceae</taxon>
        <taxon>Flavivirga</taxon>
    </lineage>
</organism>
<comment type="caution">
    <text evidence="1">The sequence shown here is derived from an EMBL/GenBank/DDBJ whole genome shotgun (WGS) entry which is preliminary data.</text>
</comment>
<dbReference type="EMBL" id="JAUOEL010000004">
    <property type="protein sequence ID" value="MDO5975196.1"/>
    <property type="molecule type" value="Genomic_DNA"/>
</dbReference>
<dbReference type="RefSeq" id="WP_303302368.1">
    <property type="nucleotide sequence ID" value="NZ_BAABDA010000035.1"/>
</dbReference>
<keyword evidence="2" id="KW-1185">Reference proteome</keyword>